<name>A0A6M4AZ47_9SPHN</name>
<dbReference type="Proteomes" id="UP000503018">
    <property type="component" value="Chromosome"/>
</dbReference>
<proteinExistence type="predicted"/>
<evidence type="ECO:0000313" key="2">
    <source>
        <dbReference type="EMBL" id="QJQ33662.1"/>
    </source>
</evidence>
<feature type="transmembrane region" description="Helical" evidence="1">
    <location>
        <begin position="124"/>
        <end position="150"/>
    </location>
</feature>
<dbReference type="KEGG" id="slan:GV829_08300"/>
<dbReference type="EMBL" id="CP053015">
    <property type="protein sequence ID" value="QJQ33662.1"/>
    <property type="molecule type" value="Genomic_DNA"/>
</dbReference>
<dbReference type="AlphaFoldDB" id="A0A6M4AZ47"/>
<organism evidence="2 3">
    <name type="scientific">Sphingomonas lacunae</name>
    <dbReference type="NCBI Taxonomy" id="2698828"/>
    <lineage>
        <taxon>Bacteria</taxon>
        <taxon>Pseudomonadati</taxon>
        <taxon>Pseudomonadota</taxon>
        <taxon>Alphaproteobacteria</taxon>
        <taxon>Sphingomonadales</taxon>
        <taxon>Sphingomonadaceae</taxon>
        <taxon>Sphingomonas</taxon>
    </lineage>
</organism>
<keyword evidence="1" id="KW-1133">Transmembrane helix</keyword>
<protein>
    <submittedName>
        <fullName evidence="2">DUF805 domain-containing protein</fullName>
    </submittedName>
</protein>
<reference evidence="2 3" key="1">
    <citation type="submission" date="2020-01" db="EMBL/GenBank/DDBJ databases">
        <title>Sphingomonas sp. strain CSW-10.</title>
        <authorList>
            <person name="Chen W.-M."/>
        </authorList>
    </citation>
    <scope>NUCLEOTIDE SEQUENCE [LARGE SCALE GENOMIC DNA]</scope>
    <source>
        <strain evidence="2 3">CSW-10</strain>
    </source>
</reference>
<gene>
    <name evidence="2" type="ORF">GV829_08300</name>
</gene>
<keyword evidence="3" id="KW-1185">Reference proteome</keyword>
<dbReference type="Pfam" id="PF05656">
    <property type="entry name" value="DUF805"/>
    <property type="match status" value="1"/>
</dbReference>
<sequence length="167" mass="17916">METSEPAKPIGRKAPPVSTVFKKERVTAARAPAPAGPPPRWLADPVWIQPLHRYAEFDGRSTRLEYWSYSLALFIALLVILLFAEAVGDTLGAIVVTIVVLATIIPHVALTVRRLHDMNASGWLLVLMIVPLVIGGPVATLANIGLLVIMTLPGTAGPNSYGPPSLR</sequence>
<keyword evidence="1" id="KW-0472">Membrane</keyword>
<evidence type="ECO:0000313" key="3">
    <source>
        <dbReference type="Proteomes" id="UP000503018"/>
    </source>
</evidence>
<feature type="transmembrane region" description="Helical" evidence="1">
    <location>
        <begin position="90"/>
        <end position="112"/>
    </location>
</feature>
<accession>A0A6M4AZ47</accession>
<dbReference type="PANTHER" id="PTHR34980">
    <property type="entry name" value="INNER MEMBRANE PROTEIN-RELATED-RELATED"/>
    <property type="match status" value="1"/>
</dbReference>
<dbReference type="InterPro" id="IPR008523">
    <property type="entry name" value="DUF805"/>
</dbReference>
<keyword evidence="1" id="KW-0812">Transmembrane</keyword>
<feature type="transmembrane region" description="Helical" evidence="1">
    <location>
        <begin position="66"/>
        <end position="84"/>
    </location>
</feature>
<dbReference type="GO" id="GO:0005886">
    <property type="term" value="C:plasma membrane"/>
    <property type="evidence" value="ECO:0007669"/>
    <property type="project" value="TreeGrafter"/>
</dbReference>
<evidence type="ECO:0000256" key="1">
    <source>
        <dbReference type="SAM" id="Phobius"/>
    </source>
</evidence>